<reference evidence="2 3" key="1">
    <citation type="submission" date="2018-02" db="EMBL/GenBank/DDBJ databases">
        <title>Draft genome of wild Prunus yedoensis var. nudiflora.</title>
        <authorList>
            <person name="Baek S."/>
            <person name="Kim J.-H."/>
            <person name="Choi K."/>
            <person name="Kim G.-B."/>
            <person name="Cho A."/>
            <person name="Jang H."/>
            <person name="Shin C.-H."/>
            <person name="Yu H.-J."/>
            <person name="Mun J.-H."/>
        </authorList>
    </citation>
    <scope>NUCLEOTIDE SEQUENCE [LARGE SCALE GENOMIC DNA]</scope>
    <source>
        <strain evidence="3">cv. Jeju island</strain>
        <tissue evidence="2">Leaf</tissue>
    </source>
</reference>
<dbReference type="EMBL" id="PJQY01000889">
    <property type="protein sequence ID" value="PQQ07112.1"/>
    <property type="molecule type" value="Genomic_DNA"/>
</dbReference>
<dbReference type="PANTHER" id="PTHR13520:SF0">
    <property type="entry name" value="RAD50-INTERACTING PROTEIN 1"/>
    <property type="match status" value="1"/>
</dbReference>
<dbReference type="STRING" id="2094558.A0A314YHR3"/>
<evidence type="ECO:0000313" key="3">
    <source>
        <dbReference type="Proteomes" id="UP000250321"/>
    </source>
</evidence>
<accession>A0A314YHR3</accession>
<dbReference type="Pfam" id="PF04437">
    <property type="entry name" value="RINT1_TIP1"/>
    <property type="match status" value="1"/>
</dbReference>
<gene>
    <name evidence="2" type="ORF">Pyn_30205</name>
</gene>
<proteinExistence type="predicted"/>
<sequence length="796" mass="91313">MEPSSPCPRRSATSSQVPSLPKHTDISKDQLSFLNQQFRTQEDILDKAPHLLTALHSRCSDLTSHLLDFQTTLNRRTVSWICRSFSAKTALHNLNLSLQNLSLLTSQRGSGSKKLQRVLGMELPRLVKEVLRIETIRSYLETTLQLEALVGDLEDAVLCFVNSHSGKMFSANPSDSGTKHEKFLQAIKALNDLEVLIDLLKLRPQWHHLLKSVDTRVDKSLVILRRQVFADHRALLASLGWPPKLSTSQIEREKFSGLPNPLVLMQGDKRKSYSNSFLALCAVQHLQTRREKRQLNLLGQNVFKGQLWAIDELVSPIASRLEYHFSKWVDQPELIFALAYKTTRDFIVGVDDVLQPLIDRARLGSYSAKEAWVYAMVQLLSEFLEKRIFYALAERYKEKEIKSEVIESWLHLIDLTVVFDKQIQSLGSSEISLFLGESERVGSPSGSISVLMLFCKRPDWLKIWAKIELENGCKKLKTDLKHERAWLVDDKYQDELHFDTKSEHFLLSTRIDYRAPLIAESALGITWEMVERCQTMPATSARIQFVRSAAVRFLWYFFKVLLLRCKRTEILRDNPDDHAFLPDNPDDHALVRVSGSINAAKYVESKLRQWSDDVNFLEMKVAENDTSGLGKDESTDSSFFGEEIKILAELATNWLMEIISVLLRQFETLSRAFVQKLKHDEQQLEGLTHVEVSAAMDLSISVEFIEPLDVLRSHLVLLRMSLNPKDFLDLWRCVAEGLDRFISCSGFETRDNVSSQFETDMQALFSVFQPFCVRPDAFFPCTRETIKLLKMNKGRR</sequence>
<dbReference type="GO" id="GO:0006890">
    <property type="term" value="P:retrograde vesicle-mediated transport, Golgi to endoplasmic reticulum"/>
    <property type="evidence" value="ECO:0007669"/>
    <property type="project" value="InterPro"/>
</dbReference>
<evidence type="ECO:0000313" key="2">
    <source>
        <dbReference type="EMBL" id="PQQ07112.1"/>
    </source>
</evidence>
<protein>
    <submittedName>
        <fullName evidence="2">RINT1-like protein MAG2L</fullName>
    </submittedName>
</protein>
<dbReference type="OrthoDB" id="2189254at2759"/>
<evidence type="ECO:0000256" key="1">
    <source>
        <dbReference type="SAM" id="MobiDB-lite"/>
    </source>
</evidence>
<name>A0A314YHR3_PRUYE</name>
<dbReference type="GO" id="GO:0060628">
    <property type="term" value="P:regulation of ER to Golgi vesicle-mediated transport"/>
    <property type="evidence" value="ECO:0007669"/>
    <property type="project" value="TreeGrafter"/>
</dbReference>
<dbReference type="PROSITE" id="PS51386">
    <property type="entry name" value="RINT1_TIP20"/>
    <property type="match status" value="1"/>
</dbReference>
<comment type="caution">
    <text evidence="2">The sequence shown here is derived from an EMBL/GenBank/DDBJ whole genome shotgun (WGS) entry which is preliminary data.</text>
</comment>
<dbReference type="GO" id="GO:0006888">
    <property type="term" value="P:endoplasmic reticulum to Golgi vesicle-mediated transport"/>
    <property type="evidence" value="ECO:0007669"/>
    <property type="project" value="InterPro"/>
</dbReference>
<dbReference type="InterPro" id="IPR007528">
    <property type="entry name" value="RINT1_Tip20"/>
</dbReference>
<dbReference type="AlphaFoldDB" id="A0A314YHR3"/>
<dbReference type="PANTHER" id="PTHR13520">
    <property type="entry name" value="RAD50-INTERACTING PROTEIN 1 RINT-1"/>
    <property type="match status" value="1"/>
</dbReference>
<feature type="region of interest" description="Disordered" evidence="1">
    <location>
        <begin position="1"/>
        <end position="23"/>
    </location>
</feature>
<organism evidence="2 3">
    <name type="scientific">Prunus yedoensis var. nudiflora</name>
    <dbReference type="NCBI Taxonomy" id="2094558"/>
    <lineage>
        <taxon>Eukaryota</taxon>
        <taxon>Viridiplantae</taxon>
        <taxon>Streptophyta</taxon>
        <taxon>Embryophyta</taxon>
        <taxon>Tracheophyta</taxon>
        <taxon>Spermatophyta</taxon>
        <taxon>Magnoliopsida</taxon>
        <taxon>eudicotyledons</taxon>
        <taxon>Gunneridae</taxon>
        <taxon>Pentapetalae</taxon>
        <taxon>rosids</taxon>
        <taxon>fabids</taxon>
        <taxon>Rosales</taxon>
        <taxon>Rosaceae</taxon>
        <taxon>Amygdaloideae</taxon>
        <taxon>Amygdaleae</taxon>
        <taxon>Prunus</taxon>
    </lineage>
</organism>
<dbReference type="GO" id="GO:0070939">
    <property type="term" value="C:Dsl1/NZR complex"/>
    <property type="evidence" value="ECO:0007669"/>
    <property type="project" value="InterPro"/>
</dbReference>
<dbReference type="Proteomes" id="UP000250321">
    <property type="component" value="Unassembled WGS sequence"/>
</dbReference>
<keyword evidence="3" id="KW-1185">Reference proteome</keyword>